<feature type="compositionally biased region" description="Polar residues" evidence="2">
    <location>
        <begin position="488"/>
        <end position="516"/>
    </location>
</feature>
<dbReference type="AlphaFoldDB" id="A0A6L2PBL3"/>
<sequence>METKDTLSSHSDLNEQEIQQLQMQAKILKENSMNKFNALKTTTQRLERQTFTNCPLFQRAFAHLFRNDVRTFKYELSQNMNNLEKKLNNEILHEKDSNSDLNVRANFKDYIQMKAQTFKETIIQDMDFIEQCIVERARREQEIQNSSRDTDSSGIVFDKGNDQSLENQSNTSEDESNMSRNECNDKITFGNDTDIRPFYDTEPMVEVSYTAEYNVFAVETQHPEQPENMNDTSLMEKVDSNTTLDSSDMCLVKEKNKVITDLKLKEEKDLDNLIAMEKQLKFLNEIVYKRSNHSYGISQTSTYNGRPTFANPMYLKKARSEKSCLYEIPYDTSDLANRFTLDREETLTLEQKSRSKLNKDLVKHYDYTKQTAVMKILNHQHRKYLISCDLDAHTELQCQYQHKIKECECLAEKLSKQTETVSKEVYNERLRNFAKLENHSISLILALQQFTPYSWPQVKKSSFAKPYDVNAPDPSRNRPKHKDKALNTKPSVHQSARLPNTANGNKTKPRNFNQRPRNWPPSMGSRVSNKTVNIAGPRNQKPFMKSKDLACPTCKKCIYNANHDECILKYLSQVGLKWIPIRNSVETRYNTNDSASPLGKETHNHKTVICANSSSLSAGTSKASEPISSQS</sequence>
<evidence type="ECO:0000313" key="3">
    <source>
        <dbReference type="EMBL" id="GEU94282.1"/>
    </source>
</evidence>
<organism evidence="3">
    <name type="scientific">Tanacetum cinerariifolium</name>
    <name type="common">Dalmatian daisy</name>
    <name type="synonym">Chrysanthemum cinerariifolium</name>
    <dbReference type="NCBI Taxonomy" id="118510"/>
    <lineage>
        <taxon>Eukaryota</taxon>
        <taxon>Viridiplantae</taxon>
        <taxon>Streptophyta</taxon>
        <taxon>Embryophyta</taxon>
        <taxon>Tracheophyta</taxon>
        <taxon>Spermatophyta</taxon>
        <taxon>Magnoliopsida</taxon>
        <taxon>eudicotyledons</taxon>
        <taxon>Gunneridae</taxon>
        <taxon>Pentapetalae</taxon>
        <taxon>asterids</taxon>
        <taxon>campanulids</taxon>
        <taxon>Asterales</taxon>
        <taxon>Asteraceae</taxon>
        <taxon>Asteroideae</taxon>
        <taxon>Anthemideae</taxon>
        <taxon>Anthemidinae</taxon>
        <taxon>Tanacetum</taxon>
    </lineage>
</organism>
<feature type="compositionally biased region" description="Polar residues" evidence="2">
    <location>
        <begin position="162"/>
        <end position="171"/>
    </location>
</feature>
<dbReference type="EMBL" id="BKCJ010011039">
    <property type="protein sequence ID" value="GEU94282.1"/>
    <property type="molecule type" value="Genomic_DNA"/>
</dbReference>
<feature type="coiled-coil region" evidence="1">
    <location>
        <begin position="11"/>
        <end position="49"/>
    </location>
</feature>
<reference evidence="3" key="1">
    <citation type="journal article" date="2019" name="Sci. Rep.">
        <title>Draft genome of Tanacetum cinerariifolium, the natural source of mosquito coil.</title>
        <authorList>
            <person name="Yamashiro T."/>
            <person name="Shiraishi A."/>
            <person name="Satake H."/>
            <person name="Nakayama K."/>
        </authorList>
    </citation>
    <scope>NUCLEOTIDE SEQUENCE</scope>
</reference>
<comment type="caution">
    <text evidence="3">The sequence shown here is derived from an EMBL/GenBank/DDBJ whole genome shotgun (WGS) entry which is preliminary data.</text>
</comment>
<feature type="region of interest" description="Disordered" evidence="2">
    <location>
        <begin position="464"/>
        <end position="540"/>
    </location>
</feature>
<evidence type="ECO:0000256" key="2">
    <source>
        <dbReference type="SAM" id="MobiDB-lite"/>
    </source>
</evidence>
<accession>A0A6L2PBL3</accession>
<evidence type="ECO:0000256" key="1">
    <source>
        <dbReference type="SAM" id="Coils"/>
    </source>
</evidence>
<gene>
    <name evidence="3" type="ORF">Tci_066260</name>
</gene>
<protein>
    <submittedName>
        <fullName evidence="3">Uncharacterized protein</fullName>
    </submittedName>
</protein>
<feature type="region of interest" description="Disordered" evidence="2">
    <location>
        <begin position="140"/>
        <end position="188"/>
    </location>
</feature>
<name>A0A6L2PBL3_TANCI</name>
<keyword evidence="1" id="KW-0175">Coiled coil</keyword>
<proteinExistence type="predicted"/>